<sequence length="110" mass="13053">MYIVTNTIRVKKGYSGKLVERFKTRKGIEKFPGFIRLDLLVTEGLKDYDEVHVFTTWENKESFNNWFHSDVFQKAHKSRKHPEYVLGNQVSFYELAFSYVKEKEPVAENV</sequence>
<protein>
    <submittedName>
        <fullName evidence="2">Antibiotic biosynthesis monooxygenase</fullName>
    </submittedName>
</protein>
<accession>A0A3E0JUN3</accession>
<dbReference type="PANTHER" id="PTHR34474">
    <property type="entry name" value="SIGNAL TRANSDUCTION PROTEIN TRAP"/>
    <property type="match status" value="1"/>
</dbReference>
<proteinExistence type="predicted"/>
<dbReference type="RefSeq" id="WP_120670417.1">
    <property type="nucleotide sequence ID" value="NZ_QEVZ01000008.1"/>
</dbReference>
<keyword evidence="2" id="KW-0503">Monooxygenase</keyword>
<dbReference type="InterPro" id="IPR050404">
    <property type="entry name" value="Heme-degrading_MO"/>
</dbReference>
<dbReference type="AlphaFoldDB" id="A0A3E0JUN3"/>
<dbReference type="EMBL" id="QEWE01000047">
    <property type="protein sequence ID" value="REJ23746.1"/>
    <property type="molecule type" value="Genomic_DNA"/>
</dbReference>
<feature type="domain" description="ABM" evidence="1">
    <location>
        <begin position="2"/>
        <end position="92"/>
    </location>
</feature>
<dbReference type="InterPro" id="IPR011008">
    <property type="entry name" value="Dimeric_a/b-barrel"/>
</dbReference>
<dbReference type="Proteomes" id="UP000257014">
    <property type="component" value="Unassembled WGS sequence"/>
</dbReference>
<dbReference type="Gene3D" id="3.30.70.100">
    <property type="match status" value="1"/>
</dbReference>
<evidence type="ECO:0000259" key="1">
    <source>
        <dbReference type="PROSITE" id="PS51725"/>
    </source>
</evidence>
<dbReference type="PROSITE" id="PS51725">
    <property type="entry name" value="ABM"/>
    <property type="match status" value="1"/>
</dbReference>
<evidence type="ECO:0000313" key="2">
    <source>
        <dbReference type="EMBL" id="REJ23746.1"/>
    </source>
</evidence>
<evidence type="ECO:0000313" key="3">
    <source>
        <dbReference type="Proteomes" id="UP000257014"/>
    </source>
</evidence>
<name>A0A3E0JUN3_9BACI</name>
<keyword evidence="2" id="KW-0560">Oxidoreductase</keyword>
<dbReference type="Pfam" id="PF03992">
    <property type="entry name" value="ABM"/>
    <property type="match status" value="1"/>
</dbReference>
<reference evidence="2 3" key="1">
    <citation type="submission" date="2018-03" db="EMBL/GenBank/DDBJ databases">
        <authorList>
            <person name="Keele B.F."/>
        </authorList>
    </citation>
    <scope>NUCLEOTIDE SEQUENCE [LARGE SCALE GENOMIC DNA]</scope>
    <source>
        <strain evidence="2">ZCTH4_d</strain>
    </source>
</reference>
<dbReference type="GO" id="GO:0004497">
    <property type="term" value="F:monooxygenase activity"/>
    <property type="evidence" value="ECO:0007669"/>
    <property type="project" value="UniProtKB-KW"/>
</dbReference>
<comment type="caution">
    <text evidence="2">The sequence shown here is derived from an EMBL/GenBank/DDBJ whole genome shotgun (WGS) entry which is preliminary data.</text>
</comment>
<dbReference type="InterPro" id="IPR007138">
    <property type="entry name" value="ABM_dom"/>
</dbReference>
<dbReference type="SUPFAM" id="SSF54909">
    <property type="entry name" value="Dimeric alpha+beta barrel"/>
    <property type="match status" value="1"/>
</dbReference>
<organism evidence="2 3">
    <name type="scientific">Caldibacillus debilis</name>
    <dbReference type="NCBI Taxonomy" id="301148"/>
    <lineage>
        <taxon>Bacteria</taxon>
        <taxon>Bacillati</taxon>
        <taxon>Bacillota</taxon>
        <taxon>Bacilli</taxon>
        <taxon>Bacillales</taxon>
        <taxon>Bacillaceae</taxon>
        <taxon>Caldibacillus</taxon>
    </lineage>
</organism>
<dbReference type="PANTHER" id="PTHR34474:SF4">
    <property type="entry name" value="HEME OXYGENASE (STAPHYLOBILIN-PRODUCING) 1"/>
    <property type="match status" value="1"/>
</dbReference>
<gene>
    <name evidence="2" type="ORF">C6P37_16750</name>
</gene>